<evidence type="ECO:0000256" key="1">
    <source>
        <dbReference type="PROSITE-ProRule" id="PRU00023"/>
    </source>
</evidence>
<dbReference type="SUPFAM" id="SSF48403">
    <property type="entry name" value="Ankyrin repeat"/>
    <property type="match status" value="1"/>
</dbReference>
<dbReference type="InterPro" id="IPR002110">
    <property type="entry name" value="Ankyrin_rpt"/>
</dbReference>
<dbReference type="Gene3D" id="1.25.40.20">
    <property type="entry name" value="Ankyrin repeat-containing domain"/>
    <property type="match status" value="1"/>
</dbReference>
<feature type="non-terminal residue" evidence="2">
    <location>
        <position position="47"/>
    </location>
</feature>
<name>A0A2J7WTG2_9CHLO</name>
<comment type="caution">
    <text evidence="2">The sequence shown here is derived from an EMBL/GenBank/DDBJ whole genome shotgun (WGS) entry which is preliminary data.</text>
</comment>
<organism evidence="2 3">
    <name type="scientific">Tetrabaena socialis</name>
    <dbReference type="NCBI Taxonomy" id="47790"/>
    <lineage>
        <taxon>Eukaryota</taxon>
        <taxon>Viridiplantae</taxon>
        <taxon>Chlorophyta</taxon>
        <taxon>core chlorophytes</taxon>
        <taxon>Chlorophyceae</taxon>
        <taxon>CS clade</taxon>
        <taxon>Chlamydomonadales</taxon>
        <taxon>Tetrabaenaceae</taxon>
        <taxon>Tetrabaena</taxon>
    </lineage>
</organism>
<protein>
    <submittedName>
        <fullName evidence="2">Uncharacterized protein</fullName>
    </submittedName>
</protein>
<dbReference type="PROSITE" id="PS50088">
    <property type="entry name" value="ANK_REPEAT"/>
    <property type="match status" value="1"/>
</dbReference>
<dbReference type="EMBL" id="PGGS01005421">
    <property type="protein sequence ID" value="PNG66838.1"/>
    <property type="molecule type" value="Genomic_DNA"/>
</dbReference>
<dbReference type="Pfam" id="PF00023">
    <property type="entry name" value="Ank"/>
    <property type="match status" value="1"/>
</dbReference>
<dbReference type="InterPro" id="IPR036770">
    <property type="entry name" value="Ankyrin_rpt-contain_sf"/>
</dbReference>
<dbReference type="SMART" id="SM00248">
    <property type="entry name" value="ANK"/>
    <property type="match status" value="1"/>
</dbReference>
<keyword evidence="3" id="KW-1185">Reference proteome</keyword>
<sequence length="47" mass="4834">MIHAADSPEAQRALDGLTPLHMATDNGHPAVISALVAAGVDLEARTE</sequence>
<gene>
    <name evidence="2" type="ORF">TSOC_015432</name>
</gene>
<evidence type="ECO:0000313" key="3">
    <source>
        <dbReference type="Proteomes" id="UP000236333"/>
    </source>
</evidence>
<dbReference type="AlphaFoldDB" id="A0A2J7WTG2"/>
<feature type="repeat" description="ANK" evidence="1">
    <location>
        <begin position="15"/>
        <end position="47"/>
    </location>
</feature>
<dbReference type="OrthoDB" id="1924807at2759"/>
<dbReference type="Proteomes" id="UP000236333">
    <property type="component" value="Unassembled WGS sequence"/>
</dbReference>
<proteinExistence type="predicted"/>
<keyword evidence="1" id="KW-0040">ANK repeat</keyword>
<reference evidence="2 3" key="1">
    <citation type="journal article" date="2017" name="Mol. Biol. Evol.">
        <title>The 4-celled Tetrabaena socialis nuclear genome reveals the essential components for genetic control of cell number at the origin of multicellularity in the volvocine lineage.</title>
        <authorList>
            <person name="Featherston J."/>
            <person name="Arakaki Y."/>
            <person name="Hanschen E.R."/>
            <person name="Ferris P.J."/>
            <person name="Michod R.E."/>
            <person name="Olson B.J.S.C."/>
            <person name="Nozaki H."/>
            <person name="Durand P.M."/>
        </authorList>
    </citation>
    <scope>NUCLEOTIDE SEQUENCE [LARGE SCALE GENOMIC DNA]</scope>
    <source>
        <strain evidence="2 3">NIES-571</strain>
    </source>
</reference>
<dbReference type="PROSITE" id="PS50297">
    <property type="entry name" value="ANK_REP_REGION"/>
    <property type="match status" value="1"/>
</dbReference>
<accession>A0A2J7WTG2</accession>
<evidence type="ECO:0000313" key="2">
    <source>
        <dbReference type="EMBL" id="PNG66838.1"/>
    </source>
</evidence>